<accession>A0A3S8D7V1</accession>
<evidence type="ECO:0000256" key="10">
    <source>
        <dbReference type="ARBA" id="ARBA00023200"/>
    </source>
</evidence>
<feature type="compositionally biased region" description="Basic and acidic residues" evidence="12">
    <location>
        <begin position="196"/>
        <end position="220"/>
    </location>
</feature>
<dbReference type="EMBL" id="MG452722">
    <property type="protein sequence ID" value="AZB49226.1"/>
    <property type="molecule type" value="Genomic_DNA"/>
</dbReference>
<keyword evidence="6" id="KW-0597">Phosphoprotein</keyword>
<evidence type="ECO:0000256" key="4">
    <source>
        <dbReference type="ARBA" id="ARBA00004328"/>
    </source>
</evidence>
<comment type="similarity">
    <text evidence="5">Belongs to the herpesviridae UL51 family.</text>
</comment>
<keyword evidence="9" id="KW-0564">Palmitate</keyword>
<dbReference type="Pfam" id="PF04533">
    <property type="entry name" value="Herpes_U44"/>
    <property type="match status" value="1"/>
</dbReference>
<protein>
    <submittedName>
        <fullName evidence="13">Tegument protein</fullName>
    </submittedName>
</protein>
<organism evidence="13">
    <name type="scientific">Phascolarctid gammaherpesvirus 1</name>
    <dbReference type="NCBI Taxonomy" id="2249313"/>
    <lineage>
        <taxon>Viruses</taxon>
        <taxon>Duplodnaviria</taxon>
        <taxon>Heunggongvirae</taxon>
        <taxon>Peploviricota</taxon>
        <taxon>Herviviricetes</taxon>
        <taxon>Herpesvirales</taxon>
        <taxon>Orthoherpesviridae</taxon>
        <taxon>Gammaherpesvirinae</taxon>
        <taxon>Manticavirus</taxon>
        <taxon>Manticavirus phascolarctidgamma1</taxon>
    </lineage>
</organism>
<comment type="function">
    <text evidence="1">Plays several roles during the time course of infection, including egress of virus particles from the perinuclear space and secondary envelopment of cytoplasmic capsids that bud into specific trans-Golgi network (TGN)-derived membranes.</text>
</comment>
<keyword evidence="11" id="KW-0449">Lipoprotein</keyword>
<name>A0A3S8D7V1_9GAMA</name>
<dbReference type="GO" id="GO:0044177">
    <property type="term" value="C:host cell Golgi apparatus"/>
    <property type="evidence" value="ECO:0007669"/>
    <property type="project" value="UniProtKB-SubCell"/>
</dbReference>
<keyword evidence="14" id="KW-1185">Reference proteome</keyword>
<keyword evidence="10" id="KW-1035">Host cytoplasm</keyword>
<evidence type="ECO:0000256" key="6">
    <source>
        <dbReference type="ARBA" id="ARBA00022553"/>
    </source>
</evidence>
<sequence length="254" mass="27836">MCSAMGGLNCCGIWPFGRPTTVRYTRVPSETPYSDKIGREIALGLPPGISVADLIEHAHNREIVDQAYSLAVQCNKINEYLSRFDAVQIPQECQAVAGAQMAKLRAARQIIWNALLAIGSQGISMSDSSLKTFIEKQTDDSLALLEMEKLITAIKLDENQLWATDIAHMITSQPVRSHSSPCPPPNLPSQGSLTRSHPDSTRTSDSKSVRVPLEKPKMTEEVPLQSVPPRVIPHSDVETVHPTHPLSDIMSLLP</sequence>
<keyword evidence="7" id="KW-1040">Host Golgi apparatus</keyword>
<reference evidence="13" key="1">
    <citation type="submission" date="2017-11" db="EMBL/GenBank/DDBJ databases">
        <title>The distinct marsupial branch of gammaherpesviruses includes novel host-derived genes seldom found in other viruses.</title>
        <authorList>
            <person name="Vaz P.K."/>
        </authorList>
    </citation>
    <scope>NUCLEOTIDE SEQUENCE</scope>
    <source>
        <strain evidence="13">36M/11</strain>
    </source>
</reference>
<comment type="subcellular location">
    <subcellularLocation>
        <location evidence="2">Host Golgi apparatus</location>
    </subcellularLocation>
    <subcellularLocation>
        <location evidence="3">Host cytoplasm</location>
    </subcellularLocation>
    <subcellularLocation>
        <location evidence="4">Virion</location>
    </subcellularLocation>
</comment>
<evidence type="ECO:0000256" key="9">
    <source>
        <dbReference type="ARBA" id="ARBA00023139"/>
    </source>
</evidence>
<dbReference type="GO" id="GO:0044423">
    <property type="term" value="C:virion component"/>
    <property type="evidence" value="ECO:0007669"/>
    <property type="project" value="UniProtKB-KW"/>
</dbReference>
<feature type="region of interest" description="Disordered" evidence="12">
    <location>
        <begin position="174"/>
        <end position="254"/>
    </location>
</feature>
<dbReference type="GeneID" id="65102781"/>
<keyword evidence="8" id="KW-0946">Virion</keyword>
<evidence type="ECO:0000256" key="2">
    <source>
        <dbReference type="ARBA" id="ARBA00004136"/>
    </source>
</evidence>
<dbReference type="InterPro" id="IPR007619">
    <property type="entry name" value="Herpes_U44"/>
</dbReference>
<evidence type="ECO:0000256" key="11">
    <source>
        <dbReference type="ARBA" id="ARBA00023288"/>
    </source>
</evidence>
<evidence type="ECO:0000313" key="14">
    <source>
        <dbReference type="Proteomes" id="UP000677407"/>
    </source>
</evidence>
<dbReference type="KEGG" id="vg:65102781"/>
<evidence type="ECO:0000256" key="1">
    <source>
        <dbReference type="ARBA" id="ARBA00001991"/>
    </source>
</evidence>
<dbReference type="RefSeq" id="YP_010087496.1">
    <property type="nucleotide sequence ID" value="NC_055555.1"/>
</dbReference>
<proteinExistence type="inferred from homology"/>
<dbReference type="Proteomes" id="UP000677407">
    <property type="component" value="Segment"/>
</dbReference>
<evidence type="ECO:0000313" key="13">
    <source>
        <dbReference type="EMBL" id="AZB49226.1"/>
    </source>
</evidence>
<evidence type="ECO:0000256" key="12">
    <source>
        <dbReference type="SAM" id="MobiDB-lite"/>
    </source>
</evidence>
<gene>
    <name evidence="13" type="primary">ORF55</name>
</gene>
<evidence type="ECO:0000256" key="7">
    <source>
        <dbReference type="ARBA" id="ARBA00022812"/>
    </source>
</evidence>
<evidence type="ECO:0000256" key="5">
    <source>
        <dbReference type="ARBA" id="ARBA00006551"/>
    </source>
</evidence>
<evidence type="ECO:0000256" key="8">
    <source>
        <dbReference type="ARBA" id="ARBA00022844"/>
    </source>
</evidence>
<evidence type="ECO:0000256" key="3">
    <source>
        <dbReference type="ARBA" id="ARBA00004192"/>
    </source>
</evidence>